<reference evidence="2" key="2">
    <citation type="submission" date="2015-01" db="EMBL/GenBank/DDBJ databases">
        <title>Evolutionary Origins and Diversification of the Mycorrhizal Mutualists.</title>
        <authorList>
            <consortium name="DOE Joint Genome Institute"/>
            <consortium name="Mycorrhizal Genomics Consortium"/>
            <person name="Kohler A."/>
            <person name="Kuo A."/>
            <person name="Nagy L.G."/>
            <person name="Floudas D."/>
            <person name="Copeland A."/>
            <person name="Barry K.W."/>
            <person name="Cichocki N."/>
            <person name="Veneault-Fourrey C."/>
            <person name="LaButti K."/>
            <person name="Lindquist E.A."/>
            <person name="Lipzen A."/>
            <person name="Lundell T."/>
            <person name="Morin E."/>
            <person name="Murat C."/>
            <person name="Riley R."/>
            <person name="Ohm R."/>
            <person name="Sun H."/>
            <person name="Tunlid A."/>
            <person name="Henrissat B."/>
            <person name="Grigoriev I.V."/>
            <person name="Hibbett D.S."/>
            <person name="Martin F."/>
        </authorList>
    </citation>
    <scope>NUCLEOTIDE SEQUENCE [LARGE SCALE GENOMIC DNA]</scope>
    <source>
        <strain evidence="2">Foug A</strain>
    </source>
</reference>
<dbReference type="HOGENOM" id="CLU_2312949_0_0_1"/>
<organism evidence="1 2">
    <name type="scientific">Scleroderma citrinum Foug A</name>
    <dbReference type="NCBI Taxonomy" id="1036808"/>
    <lineage>
        <taxon>Eukaryota</taxon>
        <taxon>Fungi</taxon>
        <taxon>Dikarya</taxon>
        <taxon>Basidiomycota</taxon>
        <taxon>Agaricomycotina</taxon>
        <taxon>Agaricomycetes</taxon>
        <taxon>Agaricomycetidae</taxon>
        <taxon>Boletales</taxon>
        <taxon>Sclerodermatineae</taxon>
        <taxon>Sclerodermataceae</taxon>
        <taxon>Scleroderma</taxon>
    </lineage>
</organism>
<dbReference type="InParanoid" id="A0A0C2ZRC0"/>
<evidence type="ECO:0000313" key="1">
    <source>
        <dbReference type="EMBL" id="KIM55107.1"/>
    </source>
</evidence>
<protein>
    <submittedName>
        <fullName evidence="1">Uncharacterized protein</fullName>
    </submittedName>
</protein>
<accession>A0A0C2ZRC0</accession>
<dbReference type="Proteomes" id="UP000053989">
    <property type="component" value="Unassembled WGS sequence"/>
</dbReference>
<dbReference type="EMBL" id="KN822141">
    <property type="protein sequence ID" value="KIM55107.1"/>
    <property type="molecule type" value="Genomic_DNA"/>
</dbReference>
<gene>
    <name evidence="1" type="ORF">SCLCIDRAFT_135410</name>
</gene>
<proteinExistence type="predicted"/>
<keyword evidence="2" id="KW-1185">Reference proteome</keyword>
<dbReference type="AlphaFoldDB" id="A0A0C2ZRC0"/>
<sequence length="104" mass="11612">TPTVTDTIAVPHNITKAQLLLATARADCRIQVTERTLANQVMQRDMLQLEYNQLQVARAHQNVLAAELHVGHVQLVVRKNRYFDLELPMKNDSDVALAGSSLLP</sequence>
<evidence type="ECO:0000313" key="2">
    <source>
        <dbReference type="Proteomes" id="UP000053989"/>
    </source>
</evidence>
<feature type="non-terminal residue" evidence="1">
    <location>
        <position position="1"/>
    </location>
</feature>
<reference evidence="1 2" key="1">
    <citation type="submission" date="2014-04" db="EMBL/GenBank/DDBJ databases">
        <authorList>
            <consortium name="DOE Joint Genome Institute"/>
            <person name="Kuo A."/>
            <person name="Kohler A."/>
            <person name="Nagy L.G."/>
            <person name="Floudas D."/>
            <person name="Copeland A."/>
            <person name="Barry K.W."/>
            <person name="Cichocki N."/>
            <person name="Veneault-Fourrey C."/>
            <person name="LaButti K."/>
            <person name="Lindquist E.A."/>
            <person name="Lipzen A."/>
            <person name="Lundell T."/>
            <person name="Morin E."/>
            <person name="Murat C."/>
            <person name="Sun H."/>
            <person name="Tunlid A."/>
            <person name="Henrissat B."/>
            <person name="Grigoriev I.V."/>
            <person name="Hibbett D.S."/>
            <person name="Martin F."/>
            <person name="Nordberg H.P."/>
            <person name="Cantor M.N."/>
            <person name="Hua S.X."/>
        </authorList>
    </citation>
    <scope>NUCLEOTIDE SEQUENCE [LARGE SCALE GENOMIC DNA]</scope>
    <source>
        <strain evidence="1 2">Foug A</strain>
    </source>
</reference>
<name>A0A0C2ZRC0_9AGAM</name>
<dbReference type="OrthoDB" id="2692742at2759"/>